<dbReference type="GO" id="GO:0005737">
    <property type="term" value="C:cytoplasm"/>
    <property type="evidence" value="ECO:0007669"/>
    <property type="project" value="UniProtKB-ARBA"/>
</dbReference>
<dbReference type="InterPro" id="IPR000587">
    <property type="entry name" value="Creatinase_N"/>
</dbReference>
<evidence type="ECO:0000259" key="8">
    <source>
        <dbReference type="Pfam" id="PF16188"/>
    </source>
</evidence>
<feature type="domain" description="Peptidase M24" evidence="6">
    <location>
        <begin position="382"/>
        <end position="600"/>
    </location>
</feature>
<keyword evidence="5" id="KW-0464">Manganese</keyword>
<dbReference type="InterPro" id="IPR050422">
    <property type="entry name" value="X-Pro_aminopeptidase_P"/>
</dbReference>
<dbReference type="PANTHER" id="PTHR43763">
    <property type="entry name" value="XAA-PRO AMINOPEPTIDASE 1"/>
    <property type="match status" value="1"/>
</dbReference>
<dbReference type="InterPro" id="IPR000994">
    <property type="entry name" value="Pept_M24"/>
</dbReference>
<evidence type="ECO:0000313" key="10">
    <source>
        <dbReference type="Proteomes" id="UP000247409"/>
    </source>
</evidence>
<evidence type="ECO:0000256" key="3">
    <source>
        <dbReference type="ARBA" id="ARBA00022723"/>
    </source>
</evidence>
<dbReference type="Gene3D" id="3.90.230.10">
    <property type="entry name" value="Creatinase/methionine aminopeptidase superfamily"/>
    <property type="match status" value="1"/>
</dbReference>
<keyword evidence="9" id="KW-0031">Aminopeptidase</keyword>
<evidence type="ECO:0000313" key="9">
    <source>
        <dbReference type="EMBL" id="PXF45313.1"/>
    </source>
</evidence>
<dbReference type="Gene3D" id="3.40.350.10">
    <property type="entry name" value="Creatinase/prolidase N-terminal domain"/>
    <property type="match status" value="2"/>
</dbReference>
<keyword evidence="4" id="KW-0378">Hydrolase</keyword>
<dbReference type="SUPFAM" id="SSF53092">
    <property type="entry name" value="Creatinase/prolidase N-terminal domain"/>
    <property type="match status" value="1"/>
</dbReference>
<comment type="cofactor">
    <cofactor evidence="1">
        <name>Mn(2+)</name>
        <dbReference type="ChEBI" id="CHEBI:29035"/>
    </cofactor>
</comment>
<dbReference type="GO" id="GO:0046872">
    <property type="term" value="F:metal ion binding"/>
    <property type="evidence" value="ECO:0007669"/>
    <property type="project" value="UniProtKB-KW"/>
</dbReference>
<gene>
    <name evidence="9" type="ORF">BWQ96_04954</name>
</gene>
<comment type="caution">
    <text evidence="9">The sequence shown here is derived from an EMBL/GenBank/DDBJ whole genome shotgun (WGS) entry which is preliminary data.</text>
</comment>
<evidence type="ECO:0000256" key="1">
    <source>
        <dbReference type="ARBA" id="ARBA00001936"/>
    </source>
</evidence>
<keyword evidence="10" id="KW-1185">Reference proteome</keyword>
<dbReference type="Pfam" id="PF01321">
    <property type="entry name" value="Creatinase_N"/>
    <property type="match status" value="1"/>
</dbReference>
<accession>A0A2V3IT63</accession>
<evidence type="ECO:0000259" key="6">
    <source>
        <dbReference type="Pfam" id="PF00557"/>
    </source>
</evidence>
<dbReference type="Pfam" id="PF00557">
    <property type="entry name" value="Peptidase_M24"/>
    <property type="match status" value="1"/>
</dbReference>
<dbReference type="InterPro" id="IPR033740">
    <property type="entry name" value="Pept_M24B"/>
</dbReference>
<evidence type="ECO:0000256" key="5">
    <source>
        <dbReference type="ARBA" id="ARBA00023211"/>
    </source>
</evidence>
<dbReference type="AlphaFoldDB" id="A0A2V3IT63"/>
<comment type="similarity">
    <text evidence="2">Belongs to the peptidase M24B family.</text>
</comment>
<feature type="domain" description="Creatinase N-terminal" evidence="7">
    <location>
        <begin position="78"/>
        <end position="204"/>
    </location>
</feature>
<reference evidence="9 10" key="1">
    <citation type="journal article" date="2018" name="Mol. Biol. Evol.">
        <title>Analysis of the draft genome of the red seaweed Gracilariopsis chorda provides insights into genome size evolution in Rhodophyta.</title>
        <authorList>
            <person name="Lee J."/>
            <person name="Yang E.C."/>
            <person name="Graf L."/>
            <person name="Yang J.H."/>
            <person name="Qiu H."/>
            <person name="Zel Zion U."/>
            <person name="Chan C.X."/>
            <person name="Stephens T.G."/>
            <person name="Weber A.P.M."/>
            <person name="Boo G.H."/>
            <person name="Boo S.M."/>
            <person name="Kim K.M."/>
            <person name="Shin Y."/>
            <person name="Jung M."/>
            <person name="Lee S.J."/>
            <person name="Yim H.S."/>
            <person name="Lee J.H."/>
            <person name="Bhattacharya D."/>
            <person name="Yoon H.S."/>
        </authorList>
    </citation>
    <scope>NUCLEOTIDE SEQUENCE [LARGE SCALE GENOMIC DNA]</scope>
    <source>
        <strain evidence="9 10">SKKU-2015</strain>
        <tissue evidence="9">Whole body</tissue>
    </source>
</reference>
<dbReference type="FunFam" id="3.40.350.10:FF:000003">
    <property type="entry name" value="Xaa-pro aminopeptidase P"/>
    <property type="match status" value="1"/>
</dbReference>
<dbReference type="Pfam" id="PF16188">
    <property type="entry name" value="Peptidase_M24_C"/>
    <property type="match status" value="1"/>
</dbReference>
<sequence>MTSLRNITRSVSSRGWQLPAAFLGSNAIRVHPRNESLFLPATSKRNKVTCGRVSRRAPSVLHMTTSSSSSPRHTTDHRLAALREELRKQEVQAMIIPTRDPHFSEYAPPCYAYRNFISNFTGSAGTAVVTLDGAFLWTDGRYFLQAENELDSNWTLMKAGLPETPSIHEFVVEILPKGSAVGVDPFLHSIDFVKKFEEVAAEEEIRLVHLDCNPVELVWGSDRPPKPNGEVRVHDIQYSGKSITEKLEPLREAMEEKDCSHILLSMLDEVCWLYNIRGTDIPHNPVVLSYALVSKETSRLYVNQSQLTSDVLKYLSSSGVEVHPYEKIKGHLRDVACREETVWIDPNSTSIALKEALGDFAVAEATPVKFAKACKNEAELQGMREAHIRDGIALSSFLCWLEDYVNTNEQTISEFDAAVKLREFRAKQSGFLDVSFPTIAGFGPNGAIIHYNPSQNECGEISNKKVFLLDSGGQYVDGTTDVTRTMHLGATPTDHEKECFTRVLQGHIGIDTAVYPEDTTGFMLDALARVPLWSIGLDYRHGTGHGVGACLNVHEGPHSISPRISSNYAGLKAGMIVSNEPGYYEDGHFGIRIENLLYVVKKQTAHHFGGKDYLGFKRLTYVPIDASMINWSLLSTAEVRWMNQYHQNVWDTLSPRMQAGRYKDWLWEKTRPVQAGQLQPASQESVGVTPASA</sequence>
<dbReference type="OrthoDB" id="9995434at2759"/>
<dbReference type="STRING" id="448386.A0A2V3IT63"/>
<keyword evidence="9" id="KW-0645">Protease</keyword>
<dbReference type="FunFam" id="3.90.230.10:FF:000007">
    <property type="entry name" value="Xaa-Pro aminopeptidase P"/>
    <property type="match status" value="1"/>
</dbReference>
<dbReference type="Pfam" id="PF16189">
    <property type="entry name" value="Creatinase_N_2"/>
    <property type="match status" value="1"/>
</dbReference>
<protein>
    <submittedName>
        <fullName evidence="9">Putative Xaa-Pro aminopeptidase P</fullName>
    </submittedName>
</protein>
<evidence type="ECO:0000256" key="4">
    <source>
        <dbReference type="ARBA" id="ARBA00022801"/>
    </source>
</evidence>
<dbReference type="InterPro" id="IPR036005">
    <property type="entry name" value="Creatinase/aminopeptidase-like"/>
</dbReference>
<organism evidence="9 10">
    <name type="scientific">Gracilariopsis chorda</name>
    <dbReference type="NCBI Taxonomy" id="448386"/>
    <lineage>
        <taxon>Eukaryota</taxon>
        <taxon>Rhodophyta</taxon>
        <taxon>Florideophyceae</taxon>
        <taxon>Rhodymeniophycidae</taxon>
        <taxon>Gracilariales</taxon>
        <taxon>Gracilariaceae</taxon>
        <taxon>Gracilariopsis</taxon>
    </lineage>
</organism>
<dbReference type="SUPFAM" id="SSF55920">
    <property type="entry name" value="Creatinase/aminopeptidase"/>
    <property type="match status" value="1"/>
</dbReference>
<dbReference type="CDD" id="cd01085">
    <property type="entry name" value="APP"/>
    <property type="match status" value="1"/>
</dbReference>
<name>A0A2V3IT63_9FLOR</name>
<keyword evidence="3" id="KW-0479">Metal-binding</keyword>
<proteinExistence type="inferred from homology"/>
<feature type="domain" description="Peptidase M24 C-terminal" evidence="8">
    <location>
        <begin position="613"/>
        <end position="673"/>
    </location>
</feature>
<dbReference type="PANTHER" id="PTHR43763:SF6">
    <property type="entry name" value="XAA-PRO AMINOPEPTIDASE 1"/>
    <property type="match status" value="1"/>
</dbReference>
<dbReference type="InterPro" id="IPR032416">
    <property type="entry name" value="Peptidase_M24_C"/>
</dbReference>
<evidence type="ECO:0000259" key="7">
    <source>
        <dbReference type="Pfam" id="PF01321"/>
    </source>
</evidence>
<dbReference type="EMBL" id="NBIV01000064">
    <property type="protein sequence ID" value="PXF45313.1"/>
    <property type="molecule type" value="Genomic_DNA"/>
</dbReference>
<dbReference type="GO" id="GO:0070006">
    <property type="term" value="F:metalloaminopeptidase activity"/>
    <property type="evidence" value="ECO:0007669"/>
    <property type="project" value="InterPro"/>
</dbReference>
<evidence type="ECO:0000256" key="2">
    <source>
        <dbReference type="ARBA" id="ARBA00008766"/>
    </source>
</evidence>
<dbReference type="Proteomes" id="UP000247409">
    <property type="component" value="Unassembled WGS sequence"/>
</dbReference>
<dbReference type="InterPro" id="IPR029149">
    <property type="entry name" value="Creatin/AminoP/Spt16_N"/>
</dbReference>